<dbReference type="AlphaFoldDB" id="A0A840DNU0"/>
<proteinExistence type="predicted"/>
<keyword evidence="2" id="KW-1185">Reference proteome</keyword>
<comment type="caution">
    <text evidence="1">The sequence shown here is derived from an EMBL/GenBank/DDBJ whole genome shotgun (WGS) entry which is preliminary data.</text>
</comment>
<dbReference type="RefSeq" id="WP_183304746.1">
    <property type="nucleotide sequence ID" value="NZ_JACIFD010000009.1"/>
</dbReference>
<evidence type="ECO:0000313" key="1">
    <source>
        <dbReference type="EMBL" id="MBB4071747.1"/>
    </source>
</evidence>
<protein>
    <submittedName>
        <fullName evidence="1">Uncharacterized protein</fullName>
    </submittedName>
</protein>
<organism evidence="1 2">
    <name type="scientific">Canibacter oris</name>
    <dbReference type="NCBI Taxonomy" id="1365628"/>
    <lineage>
        <taxon>Bacteria</taxon>
        <taxon>Bacillati</taxon>
        <taxon>Actinomycetota</taxon>
        <taxon>Actinomycetes</taxon>
        <taxon>Micrococcales</taxon>
        <taxon>Microbacteriaceae</taxon>
        <taxon>Canibacter</taxon>
    </lineage>
</organism>
<dbReference type="EMBL" id="JACIFD010000009">
    <property type="protein sequence ID" value="MBB4071747.1"/>
    <property type="molecule type" value="Genomic_DNA"/>
</dbReference>
<sequence>MWRNIPIFAGLLLGLSVPGWSDPVNPAQQLGITTDASWYIEQLGVENVIIYDVTEQVYGEDYKNYLDPEGRMFMTIVVQCEPDENGIVKLGISRSGLPLPYSSQEIYSREFRETSSKWIPHCKPLLEPKR</sequence>
<gene>
    <name evidence="1" type="ORF">F5897_001061</name>
</gene>
<dbReference type="Proteomes" id="UP000571183">
    <property type="component" value="Unassembled WGS sequence"/>
</dbReference>
<evidence type="ECO:0000313" key="2">
    <source>
        <dbReference type="Proteomes" id="UP000571183"/>
    </source>
</evidence>
<name>A0A840DNU0_9MICO</name>
<accession>A0A840DNU0</accession>
<reference evidence="1" key="1">
    <citation type="submission" date="2020-08" db="EMBL/GenBank/DDBJ databases">
        <title>Sequencing the genomes of 1000 actinobacteria strains.</title>
        <authorList>
            <person name="Klenk H.-P."/>
        </authorList>
    </citation>
    <scope>NUCLEOTIDE SEQUENCE [LARGE SCALE GENOMIC DNA]</scope>
    <source>
        <strain evidence="1">DSM 27064</strain>
    </source>
</reference>